<evidence type="ECO:0000256" key="1">
    <source>
        <dbReference type="ARBA" id="ARBA00001195"/>
    </source>
</evidence>
<keyword evidence="3" id="KW-0807">Transducer</keyword>
<comment type="subcellular location">
    <subcellularLocation>
        <location evidence="2">Cell membrane</location>
        <topology evidence="2">Peripheral membrane protein</topology>
    </subcellularLocation>
</comment>
<gene>
    <name evidence="9" type="ORF">KC19_8G033500</name>
</gene>
<dbReference type="InterPro" id="IPR001711">
    <property type="entry name" value="PLipase_C_Pinositol-sp_Y"/>
</dbReference>
<dbReference type="Pfam" id="PF00168">
    <property type="entry name" value="C2"/>
    <property type="match status" value="1"/>
</dbReference>
<dbReference type="Gene3D" id="3.20.20.190">
    <property type="entry name" value="Phosphatidylinositol (PI) phosphodiesterase"/>
    <property type="match status" value="1"/>
</dbReference>
<evidence type="ECO:0000256" key="2">
    <source>
        <dbReference type="ARBA" id="ARBA00004202"/>
    </source>
</evidence>
<dbReference type="InterPro" id="IPR035892">
    <property type="entry name" value="C2_domain_sf"/>
</dbReference>
<accession>A0A8T0GZB3</accession>
<feature type="compositionally biased region" description="Basic and acidic residues" evidence="5">
    <location>
        <begin position="686"/>
        <end position="702"/>
    </location>
</feature>
<keyword evidence="6" id="KW-1133">Transmembrane helix</keyword>
<dbReference type="Proteomes" id="UP000822688">
    <property type="component" value="Chromosome 8"/>
</dbReference>
<feature type="domain" description="PI-PLC Y-box" evidence="8">
    <location>
        <begin position="445"/>
        <end position="531"/>
    </location>
</feature>
<keyword evidence="6" id="KW-0472">Membrane</keyword>
<dbReference type="PRINTS" id="PR00390">
    <property type="entry name" value="PHPHLIPASEC"/>
</dbReference>
<dbReference type="InterPro" id="IPR001192">
    <property type="entry name" value="PI-PLC_fam"/>
</dbReference>
<dbReference type="GO" id="GO:0051209">
    <property type="term" value="P:release of sequestered calcium ion into cytosol"/>
    <property type="evidence" value="ECO:0007669"/>
    <property type="project" value="TreeGrafter"/>
</dbReference>
<dbReference type="GO" id="GO:0016042">
    <property type="term" value="P:lipid catabolic process"/>
    <property type="evidence" value="ECO:0007669"/>
    <property type="project" value="UniProtKB-KW"/>
</dbReference>
<dbReference type="EMBL" id="CM026429">
    <property type="protein sequence ID" value="KAG0563464.1"/>
    <property type="molecule type" value="Genomic_DNA"/>
</dbReference>
<dbReference type="SUPFAM" id="SSF49562">
    <property type="entry name" value="C2 domain (Calcium/lipid-binding domain, CaLB)"/>
    <property type="match status" value="1"/>
</dbReference>
<dbReference type="EC" id="3.1.4.11" evidence="4"/>
<keyword evidence="4" id="KW-0443">Lipid metabolism</keyword>
<dbReference type="Pfam" id="PF00387">
    <property type="entry name" value="PI-PLC-Y"/>
    <property type="match status" value="1"/>
</dbReference>
<evidence type="ECO:0000256" key="3">
    <source>
        <dbReference type="ARBA" id="ARBA00023224"/>
    </source>
</evidence>
<dbReference type="PANTHER" id="PTHR10336">
    <property type="entry name" value="PHOSPHOINOSITIDE-SPECIFIC PHOSPHOLIPASE C FAMILY PROTEIN"/>
    <property type="match status" value="1"/>
</dbReference>
<dbReference type="SUPFAM" id="SSF51695">
    <property type="entry name" value="PLC-like phosphodiesterases"/>
    <property type="match status" value="1"/>
</dbReference>
<sequence>MCTMLRRRKPLKGDMGQDLSVEIFGRFSKDGKMGADGLLKFLQTEQGDSTSTLEDVKRLMERIRKENSAHLSIFSKVLSSSDFSHSDFVNYLLSPKHNSCLPTEVRLLVPLLRTCVLASFLYTCVWFGLVNLFFFCGLGGAVDGVSFFGMIVFSYACCICGEIWSFDGPLHCWAGQVYHDMTQPLPHYWIFTGHNSYLTGNQLSSDSSDEPIRAALQRGVRVVELDLWPDDKGGVKVTHGNTLTNPVSLEKCLIAIKEKAFSSSEYPVCVTLEDHLTSDLQAKAAEMLTRILGESLFYPKTSDPLTEFPSPESLKKRIIVSTKPPKEYLEASAAAKTALKDKGLVKELEKEDAEQKISKAPVKHEGLSDKVATLQVSEDVPGAAMSDPTSPSPKQVAAEDSGSDDDDSKKNPHYARLITIRQVKPVKGTSTKDRLKVEETVKRISLAESKLKDVCEEFPEEVVKFTQRNILRVYPAGSRVDSSNYNPIMAWNHGAQMVAQNMQGLGKELWQAHGKFRGNGGCGYILKPKFLLENSPTGEVFNPLKFKQPEIKFKVKAMMTLGWDKAFGKRHFDLFSPPDFFTRVLVSGVPADVQKWKTSVVDDTWVPHWNEEHVFKLKVPELALLRLEVRDHDEESQDEFEGQTCLPIHEIRDGYRCVQLYDKKGMEIPGVKMLFHFQKIRVEDAAPLSERNEDVTTTEKQENIVQPTVGQEDAVPPQ</sequence>
<evidence type="ECO:0000313" key="9">
    <source>
        <dbReference type="EMBL" id="KAG0563464.1"/>
    </source>
</evidence>
<evidence type="ECO:0000313" key="10">
    <source>
        <dbReference type="Proteomes" id="UP000822688"/>
    </source>
</evidence>
<dbReference type="GO" id="GO:0004435">
    <property type="term" value="F:phosphatidylinositol-4,5-bisphosphate phospholipase C activity"/>
    <property type="evidence" value="ECO:0007669"/>
    <property type="project" value="UniProtKB-EC"/>
</dbReference>
<evidence type="ECO:0000256" key="5">
    <source>
        <dbReference type="SAM" id="MobiDB-lite"/>
    </source>
</evidence>
<proteinExistence type="predicted"/>
<dbReference type="Pfam" id="PF00388">
    <property type="entry name" value="PI-PLC-X"/>
    <property type="match status" value="1"/>
</dbReference>
<dbReference type="InterPro" id="IPR000008">
    <property type="entry name" value="C2_dom"/>
</dbReference>
<dbReference type="GO" id="GO:0005886">
    <property type="term" value="C:plasma membrane"/>
    <property type="evidence" value="ECO:0007669"/>
    <property type="project" value="UniProtKB-SubCell"/>
</dbReference>
<dbReference type="SMART" id="SM00148">
    <property type="entry name" value="PLCXc"/>
    <property type="match status" value="1"/>
</dbReference>
<dbReference type="AlphaFoldDB" id="A0A8T0GZB3"/>
<keyword evidence="6" id="KW-0812">Transmembrane</keyword>
<dbReference type="Gene3D" id="2.60.40.150">
    <property type="entry name" value="C2 domain"/>
    <property type="match status" value="1"/>
</dbReference>
<evidence type="ECO:0000259" key="8">
    <source>
        <dbReference type="PROSITE" id="PS50008"/>
    </source>
</evidence>
<keyword evidence="4" id="KW-0378">Hydrolase</keyword>
<protein>
    <recommendedName>
        <fullName evidence="4">Phosphoinositide phospholipase C</fullName>
        <ecNumber evidence="4">3.1.4.11</ecNumber>
    </recommendedName>
</protein>
<dbReference type="InterPro" id="IPR000909">
    <property type="entry name" value="PLipase_C_PInositol-sp_X_dom"/>
</dbReference>
<comment type="caution">
    <text evidence="9">The sequence shown here is derived from an EMBL/GenBank/DDBJ whole genome shotgun (WGS) entry which is preliminary data.</text>
</comment>
<dbReference type="PROSITE" id="PS50007">
    <property type="entry name" value="PIPLC_X_DOMAIN"/>
    <property type="match status" value="1"/>
</dbReference>
<dbReference type="PROSITE" id="PS50008">
    <property type="entry name" value="PIPLC_Y_DOMAIN"/>
    <property type="match status" value="1"/>
</dbReference>
<dbReference type="PROSITE" id="PS50004">
    <property type="entry name" value="C2"/>
    <property type="match status" value="1"/>
</dbReference>
<keyword evidence="4" id="KW-0442">Lipid degradation</keyword>
<dbReference type="SMART" id="SM00149">
    <property type="entry name" value="PLCYc"/>
    <property type="match status" value="1"/>
</dbReference>
<name>A0A8T0GZB3_CERPU</name>
<evidence type="ECO:0000259" key="7">
    <source>
        <dbReference type="PROSITE" id="PS50004"/>
    </source>
</evidence>
<dbReference type="InterPro" id="IPR017946">
    <property type="entry name" value="PLC-like_Pdiesterase_TIM-brl"/>
</dbReference>
<reference evidence="9" key="1">
    <citation type="submission" date="2020-06" db="EMBL/GenBank/DDBJ databases">
        <title>WGS assembly of Ceratodon purpureus strain R40.</title>
        <authorList>
            <person name="Carey S.B."/>
            <person name="Jenkins J."/>
            <person name="Shu S."/>
            <person name="Lovell J.T."/>
            <person name="Sreedasyam A."/>
            <person name="Maumus F."/>
            <person name="Tiley G.P."/>
            <person name="Fernandez-Pozo N."/>
            <person name="Barry K."/>
            <person name="Chen C."/>
            <person name="Wang M."/>
            <person name="Lipzen A."/>
            <person name="Daum C."/>
            <person name="Saski C.A."/>
            <person name="Payton A.C."/>
            <person name="Mcbreen J.C."/>
            <person name="Conrad R.E."/>
            <person name="Kollar L.M."/>
            <person name="Olsson S."/>
            <person name="Huttunen S."/>
            <person name="Landis J.B."/>
            <person name="Wickett N.J."/>
            <person name="Johnson M.G."/>
            <person name="Rensing S.A."/>
            <person name="Grimwood J."/>
            <person name="Schmutz J."/>
            <person name="Mcdaniel S.F."/>
        </authorList>
    </citation>
    <scope>NUCLEOTIDE SEQUENCE</scope>
    <source>
        <strain evidence="9">R40</strain>
    </source>
</reference>
<comment type="catalytic activity">
    <reaction evidence="1 4">
        <text>a 1,2-diacyl-sn-glycero-3-phospho-(1D-myo-inositol-4,5-bisphosphate) + H2O = 1D-myo-inositol 1,4,5-trisphosphate + a 1,2-diacyl-sn-glycerol + H(+)</text>
        <dbReference type="Rhea" id="RHEA:33179"/>
        <dbReference type="ChEBI" id="CHEBI:15377"/>
        <dbReference type="ChEBI" id="CHEBI:15378"/>
        <dbReference type="ChEBI" id="CHEBI:17815"/>
        <dbReference type="ChEBI" id="CHEBI:58456"/>
        <dbReference type="ChEBI" id="CHEBI:203600"/>
        <dbReference type="EC" id="3.1.4.11"/>
    </reaction>
</comment>
<dbReference type="Gene3D" id="1.10.238.10">
    <property type="entry name" value="EF-hand"/>
    <property type="match status" value="1"/>
</dbReference>
<dbReference type="SMART" id="SM00239">
    <property type="entry name" value="C2"/>
    <property type="match status" value="1"/>
</dbReference>
<feature type="region of interest" description="Disordered" evidence="5">
    <location>
        <begin position="686"/>
        <end position="718"/>
    </location>
</feature>
<dbReference type="PANTHER" id="PTHR10336:SF204">
    <property type="entry name" value="PHOSPHOINOSITIDE PHOSPHOLIPASE C 4-RELATED"/>
    <property type="match status" value="1"/>
</dbReference>
<organism evidence="9 10">
    <name type="scientific">Ceratodon purpureus</name>
    <name type="common">Fire moss</name>
    <name type="synonym">Dicranum purpureum</name>
    <dbReference type="NCBI Taxonomy" id="3225"/>
    <lineage>
        <taxon>Eukaryota</taxon>
        <taxon>Viridiplantae</taxon>
        <taxon>Streptophyta</taxon>
        <taxon>Embryophyta</taxon>
        <taxon>Bryophyta</taxon>
        <taxon>Bryophytina</taxon>
        <taxon>Bryopsida</taxon>
        <taxon>Dicranidae</taxon>
        <taxon>Pseudoditrichales</taxon>
        <taxon>Ditrichaceae</taxon>
        <taxon>Ceratodon</taxon>
    </lineage>
</organism>
<feature type="region of interest" description="Disordered" evidence="5">
    <location>
        <begin position="380"/>
        <end position="415"/>
    </location>
</feature>
<evidence type="ECO:0000256" key="6">
    <source>
        <dbReference type="SAM" id="Phobius"/>
    </source>
</evidence>
<feature type="transmembrane region" description="Helical" evidence="6">
    <location>
        <begin position="116"/>
        <end position="141"/>
    </location>
</feature>
<evidence type="ECO:0000256" key="4">
    <source>
        <dbReference type="RuleBase" id="RU361133"/>
    </source>
</evidence>
<keyword evidence="10" id="KW-1185">Reference proteome</keyword>
<dbReference type="CDD" id="cd00275">
    <property type="entry name" value="C2_PLC_like"/>
    <property type="match status" value="1"/>
</dbReference>
<feature type="domain" description="C2" evidence="7">
    <location>
        <begin position="536"/>
        <end position="661"/>
    </location>
</feature>
<dbReference type="GO" id="GO:0048015">
    <property type="term" value="P:phosphatidylinositol-mediated signaling"/>
    <property type="evidence" value="ECO:0007669"/>
    <property type="project" value="TreeGrafter"/>
</dbReference>